<feature type="domain" description="Glycosyl transferase family 1" evidence="1">
    <location>
        <begin position="250"/>
        <end position="396"/>
    </location>
</feature>
<evidence type="ECO:0000313" key="3">
    <source>
        <dbReference type="Proteomes" id="UP000543642"/>
    </source>
</evidence>
<protein>
    <submittedName>
        <fullName evidence="2">Glycosyltransferase involved in cell wall biosynthesis</fullName>
    </submittedName>
</protein>
<dbReference type="Pfam" id="PF00534">
    <property type="entry name" value="Glycos_transf_1"/>
    <property type="match status" value="1"/>
</dbReference>
<proteinExistence type="predicted"/>
<name>A0A7W8M5X1_9FIRM</name>
<dbReference type="CDD" id="cd01635">
    <property type="entry name" value="Glycosyltransferase_GTB-type"/>
    <property type="match status" value="1"/>
</dbReference>
<reference evidence="2 3" key="1">
    <citation type="submission" date="2020-08" db="EMBL/GenBank/DDBJ databases">
        <title>Genomic Encyclopedia of Type Strains, Phase IV (KMG-IV): sequencing the most valuable type-strain genomes for metagenomic binning, comparative biology and taxonomic classification.</title>
        <authorList>
            <person name="Goeker M."/>
        </authorList>
    </citation>
    <scope>NUCLEOTIDE SEQUENCE [LARGE SCALE GENOMIC DNA]</scope>
    <source>
        <strain evidence="2 3">DSM 106146</strain>
    </source>
</reference>
<dbReference type="AlphaFoldDB" id="A0A7W8M5X1"/>
<organism evidence="2 3">
    <name type="scientific">Catenibacillus scindens</name>
    <dbReference type="NCBI Taxonomy" id="673271"/>
    <lineage>
        <taxon>Bacteria</taxon>
        <taxon>Bacillati</taxon>
        <taxon>Bacillota</taxon>
        <taxon>Clostridia</taxon>
        <taxon>Lachnospirales</taxon>
        <taxon>Lachnospiraceae</taxon>
        <taxon>Catenibacillus</taxon>
    </lineage>
</organism>
<dbReference type="Proteomes" id="UP000543642">
    <property type="component" value="Unassembled WGS sequence"/>
</dbReference>
<gene>
    <name evidence="2" type="ORF">HNP82_001960</name>
</gene>
<dbReference type="EMBL" id="JACHFW010000007">
    <property type="protein sequence ID" value="MBB5264821.1"/>
    <property type="molecule type" value="Genomic_DNA"/>
</dbReference>
<dbReference type="PANTHER" id="PTHR46656:SF3">
    <property type="entry name" value="PUTATIVE-RELATED"/>
    <property type="match status" value="1"/>
</dbReference>
<sequence>MSTITSNMLRQAEKIKPALKKVLPQKFLTSAKSRMLEQSYKSLVRQGRRPFAPGKKPYGINVIGLVQAQMGLGQSCRLLADVLEASQIPYALYNFRLPASLMSAQEHGYDSRIREDLPYGINLIHINPDEMLLMYDRLPKDCWDDSYNIAFWLWELEEIPKSWEKYFPMLDEIWTPSEFISGNLRKVTDLPVKTMPYCVTAKTDEKYDRDYFHLPKDRFLFLAMYDSNSTMERKNPMGAVNSFKKAFPPGDYRVGLVIKVNNAREEDLKILKEGLRDYDNVYYITKTLEKDQVNTLIRDCDVFVSLHRAEGFGLVMAEAMLVGTPCIATNWSSNTEFMNDDVACMVDYSFTTLKEDYPPYKKGAVWADPDVDQAAGYMKKLLEDKKYYNGLAQRAKSYISRKLGMDQALEKVKRRMAQIYEKD</sequence>
<dbReference type="SUPFAM" id="SSF53756">
    <property type="entry name" value="UDP-Glycosyltransferase/glycogen phosphorylase"/>
    <property type="match status" value="1"/>
</dbReference>
<keyword evidence="3" id="KW-1185">Reference proteome</keyword>
<dbReference type="GO" id="GO:0016757">
    <property type="term" value="F:glycosyltransferase activity"/>
    <property type="evidence" value="ECO:0007669"/>
    <property type="project" value="InterPro"/>
</dbReference>
<dbReference type="RefSeq" id="WP_183773795.1">
    <property type="nucleotide sequence ID" value="NZ_JACHFW010000007.1"/>
</dbReference>
<dbReference type="Gene3D" id="3.40.50.2000">
    <property type="entry name" value="Glycogen Phosphorylase B"/>
    <property type="match status" value="1"/>
</dbReference>
<evidence type="ECO:0000313" key="2">
    <source>
        <dbReference type="EMBL" id="MBB5264821.1"/>
    </source>
</evidence>
<dbReference type="PANTHER" id="PTHR46656">
    <property type="entry name" value="PUTATIVE-RELATED"/>
    <property type="match status" value="1"/>
</dbReference>
<evidence type="ECO:0000259" key="1">
    <source>
        <dbReference type="Pfam" id="PF00534"/>
    </source>
</evidence>
<accession>A0A7W8M5X1</accession>
<keyword evidence="2" id="KW-0808">Transferase</keyword>
<dbReference type="InterPro" id="IPR001296">
    <property type="entry name" value="Glyco_trans_1"/>
</dbReference>
<comment type="caution">
    <text evidence="2">The sequence shown here is derived from an EMBL/GenBank/DDBJ whole genome shotgun (WGS) entry which is preliminary data.</text>
</comment>